<evidence type="ECO:0000256" key="1">
    <source>
        <dbReference type="SAM" id="MobiDB-lite"/>
    </source>
</evidence>
<keyword evidence="2" id="KW-0472">Membrane</keyword>
<feature type="compositionally biased region" description="Basic and acidic residues" evidence="1">
    <location>
        <begin position="319"/>
        <end position="330"/>
    </location>
</feature>
<organism evidence="3 4">
    <name type="scientific">Dyadobacter psychrophilus</name>
    <dbReference type="NCBI Taxonomy" id="651661"/>
    <lineage>
        <taxon>Bacteria</taxon>
        <taxon>Pseudomonadati</taxon>
        <taxon>Bacteroidota</taxon>
        <taxon>Cytophagia</taxon>
        <taxon>Cytophagales</taxon>
        <taxon>Spirosomataceae</taxon>
        <taxon>Dyadobacter</taxon>
    </lineage>
</organism>
<feature type="transmembrane region" description="Helical" evidence="2">
    <location>
        <begin position="18"/>
        <end position="43"/>
    </location>
</feature>
<sequence>MVSILALLKQARIFFDEVFIYIALNILLMKNNIWLILIALLLFSNTTVKAQAEEEKLDLPGDNLNLYAVMKLFQESETLEGFERKLNDEETQINNLDLDGDNRIDYIRVFDNVDRNLHTISLKVALGQNDEQDVAVFFVEKKDNGQVLIQLVGDEDLYGKDYIIEPNSLSADNDGRETPNPGYSADRERPTVQNNTTYVISSWPVVQYIYVPNYIVWRSPWRWQYYPSYWRPWRPHYWHYYYGYHYHYHNYYNGHFRRWNSYRNPVWQTYYYGGGYRSRSVTVTRRSSRGDYRKTYSKPSSARQGSAVFVKRNPTAPSAKDRLPAFDRTGRPVVSRPGTSRPSTGRPGTNPDVTRPVTRPIERPATTRPATPNPGRERPATTRPSNPSPNAQRPATTRPVNPSPNRERPATRPVTPGTGRERPAPTQPSTRPAVERPANRPSTPASSRPSERSRSTEPRSNR</sequence>
<dbReference type="STRING" id="651661.SAMN05660293_01672"/>
<keyword evidence="2" id="KW-1133">Transmembrane helix</keyword>
<feature type="compositionally biased region" description="Low complexity" evidence="1">
    <location>
        <begin position="363"/>
        <end position="374"/>
    </location>
</feature>
<feature type="region of interest" description="Disordered" evidence="1">
    <location>
        <begin position="285"/>
        <end position="462"/>
    </location>
</feature>
<feature type="compositionally biased region" description="Low complexity" evidence="1">
    <location>
        <begin position="439"/>
        <end position="448"/>
    </location>
</feature>
<proteinExistence type="predicted"/>
<protein>
    <submittedName>
        <fullName evidence="3">Uncharacterized protein</fullName>
    </submittedName>
</protein>
<evidence type="ECO:0000313" key="4">
    <source>
        <dbReference type="Proteomes" id="UP000190897"/>
    </source>
</evidence>
<dbReference type="EMBL" id="FUZA01000002">
    <property type="protein sequence ID" value="SKB71976.1"/>
    <property type="molecule type" value="Genomic_DNA"/>
</dbReference>
<feature type="compositionally biased region" description="Polar residues" evidence="1">
    <location>
        <begin position="337"/>
        <end position="347"/>
    </location>
</feature>
<keyword evidence="2" id="KW-0812">Transmembrane</keyword>
<dbReference type="Proteomes" id="UP000190897">
    <property type="component" value="Unassembled WGS sequence"/>
</dbReference>
<feature type="compositionally biased region" description="Basic and acidic residues" evidence="1">
    <location>
        <begin position="449"/>
        <end position="462"/>
    </location>
</feature>
<feature type="region of interest" description="Disordered" evidence="1">
    <location>
        <begin position="168"/>
        <end position="189"/>
    </location>
</feature>
<evidence type="ECO:0000256" key="2">
    <source>
        <dbReference type="SAM" id="Phobius"/>
    </source>
</evidence>
<keyword evidence="4" id="KW-1185">Reference proteome</keyword>
<feature type="compositionally biased region" description="Polar residues" evidence="1">
    <location>
        <begin position="382"/>
        <end position="404"/>
    </location>
</feature>
<name>A0A1T5DJU3_9BACT</name>
<dbReference type="AlphaFoldDB" id="A0A1T5DJU3"/>
<gene>
    <name evidence="3" type="ORF">SAMN05660293_01672</name>
</gene>
<accession>A0A1T5DJU3</accession>
<reference evidence="4" key="1">
    <citation type="submission" date="2017-02" db="EMBL/GenBank/DDBJ databases">
        <authorList>
            <person name="Varghese N."/>
            <person name="Submissions S."/>
        </authorList>
    </citation>
    <scope>NUCLEOTIDE SEQUENCE [LARGE SCALE GENOMIC DNA]</scope>
    <source>
        <strain evidence="4">DSM 22270</strain>
    </source>
</reference>
<evidence type="ECO:0000313" key="3">
    <source>
        <dbReference type="EMBL" id="SKB71976.1"/>
    </source>
</evidence>